<dbReference type="AlphaFoldDB" id="A0A7S4EJI1"/>
<dbReference type="InterPro" id="IPR011032">
    <property type="entry name" value="GroES-like_sf"/>
</dbReference>
<dbReference type="InterPro" id="IPR002364">
    <property type="entry name" value="Quin_OxRdtase/zeta-crystal_CS"/>
</dbReference>
<dbReference type="InterPro" id="IPR013154">
    <property type="entry name" value="ADH-like_N"/>
</dbReference>
<dbReference type="SUPFAM" id="SSF51735">
    <property type="entry name" value="NAD(P)-binding Rossmann-fold domains"/>
    <property type="match status" value="1"/>
</dbReference>
<dbReference type="PROSITE" id="PS01162">
    <property type="entry name" value="QOR_ZETA_CRYSTAL"/>
    <property type="match status" value="1"/>
</dbReference>
<keyword evidence="1" id="KW-0560">Oxidoreductase</keyword>
<name>A0A7S4EJI1_9STRA</name>
<organism evidence="3">
    <name type="scientific">Pseudo-nitzschia australis</name>
    <dbReference type="NCBI Taxonomy" id="44445"/>
    <lineage>
        <taxon>Eukaryota</taxon>
        <taxon>Sar</taxon>
        <taxon>Stramenopiles</taxon>
        <taxon>Ochrophyta</taxon>
        <taxon>Bacillariophyta</taxon>
        <taxon>Bacillariophyceae</taxon>
        <taxon>Bacillariophycidae</taxon>
        <taxon>Bacillariales</taxon>
        <taxon>Bacillariaceae</taxon>
        <taxon>Pseudo-nitzschia</taxon>
    </lineage>
</organism>
<sequence length="353" mass="37814">MDKAVQKVPEKFRALVAASAGNSFSDVATVIEIETPELREDEALIRVAYAGVNGGCETFRARGEHSFQGNKDVKNFRLGAEGVGHVVAVGSEVNNVAVGDAVCFVGSAFSEYTTSKASMLWVVPEATPEYVGLRISALTSCAMLEQTGNIQQGEKILITAAAGGAGHFAVQFAKLAGCEVIGTCGSDEKAQLLKELGCDHVINYKNQDVKVELNRIAPDGLDVVLEGVGGIMLKTALECLGPEGRLLQIGYISEYPHNEGEIEDSNPDINVAELFWKSQTIHKGKQIIYGNAWPKDFSLVAGCKKRVLDVFAEKKIQSIVDKSPEFVGLESVNDAINHMLSGKTIGKVVVKIS</sequence>
<dbReference type="InterPro" id="IPR051397">
    <property type="entry name" value="Zn-ADH-like_protein"/>
</dbReference>
<dbReference type="GO" id="GO:0016491">
    <property type="term" value="F:oxidoreductase activity"/>
    <property type="evidence" value="ECO:0007669"/>
    <property type="project" value="UniProtKB-KW"/>
</dbReference>
<dbReference type="Pfam" id="PF08240">
    <property type="entry name" value="ADH_N"/>
    <property type="match status" value="1"/>
</dbReference>
<dbReference type="SUPFAM" id="SSF50129">
    <property type="entry name" value="GroES-like"/>
    <property type="match status" value="1"/>
</dbReference>
<evidence type="ECO:0000259" key="2">
    <source>
        <dbReference type="SMART" id="SM00829"/>
    </source>
</evidence>
<dbReference type="PANTHER" id="PTHR43677:SF3">
    <property type="entry name" value="PROSTAGLANDIN REDUCTASE 3"/>
    <property type="match status" value="1"/>
</dbReference>
<dbReference type="FunFam" id="3.40.50.720:FF:000121">
    <property type="entry name" value="Prostaglandin reductase 2"/>
    <property type="match status" value="1"/>
</dbReference>
<dbReference type="InterPro" id="IPR036291">
    <property type="entry name" value="NAD(P)-bd_dom_sf"/>
</dbReference>
<gene>
    <name evidence="3" type="ORF">PAUS00366_LOCUS10042</name>
</gene>
<dbReference type="GO" id="GO:0008270">
    <property type="term" value="F:zinc ion binding"/>
    <property type="evidence" value="ECO:0007669"/>
    <property type="project" value="InterPro"/>
</dbReference>
<dbReference type="PANTHER" id="PTHR43677">
    <property type="entry name" value="SHORT-CHAIN DEHYDROGENASE/REDUCTASE"/>
    <property type="match status" value="1"/>
</dbReference>
<dbReference type="Gene3D" id="3.40.50.720">
    <property type="entry name" value="NAD(P)-binding Rossmann-like Domain"/>
    <property type="match status" value="1"/>
</dbReference>
<dbReference type="Pfam" id="PF00107">
    <property type="entry name" value="ADH_zinc_N"/>
    <property type="match status" value="1"/>
</dbReference>
<dbReference type="EMBL" id="HBIX01013592">
    <property type="protein sequence ID" value="CAE0717290.1"/>
    <property type="molecule type" value="Transcribed_RNA"/>
</dbReference>
<dbReference type="Gene3D" id="3.90.180.10">
    <property type="entry name" value="Medium-chain alcohol dehydrogenases, catalytic domain"/>
    <property type="match status" value="1"/>
</dbReference>
<dbReference type="SMART" id="SM00829">
    <property type="entry name" value="PKS_ER"/>
    <property type="match status" value="1"/>
</dbReference>
<feature type="domain" description="Enoyl reductase (ER)" evidence="2">
    <location>
        <begin position="22"/>
        <end position="350"/>
    </location>
</feature>
<accession>A0A7S4EJI1</accession>
<evidence type="ECO:0000313" key="3">
    <source>
        <dbReference type="EMBL" id="CAE0717290.1"/>
    </source>
</evidence>
<dbReference type="InterPro" id="IPR013149">
    <property type="entry name" value="ADH-like_C"/>
</dbReference>
<protein>
    <recommendedName>
        <fullName evidence="2">Enoyl reductase (ER) domain-containing protein</fullName>
    </recommendedName>
</protein>
<proteinExistence type="predicted"/>
<dbReference type="InterPro" id="IPR020843">
    <property type="entry name" value="ER"/>
</dbReference>
<dbReference type="GO" id="GO:0005739">
    <property type="term" value="C:mitochondrion"/>
    <property type="evidence" value="ECO:0007669"/>
    <property type="project" value="TreeGrafter"/>
</dbReference>
<evidence type="ECO:0000256" key="1">
    <source>
        <dbReference type="ARBA" id="ARBA00023002"/>
    </source>
</evidence>
<reference evidence="3" key="1">
    <citation type="submission" date="2021-01" db="EMBL/GenBank/DDBJ databases">
        <authorList>
            <person name="Corre E."/>
            <person name="Pelletier E."/>
            <person name="Niang G."/>
            <person name="Scheremetjew M."/>
            <person name="Finn R."/>
            <person name="Kale V."/>
            <person name="Holt S."/>
            <person name="Cochrane G."/>
            <person name="Meng A."/>
            <person name="Brown T."/>
            <person name="Cohen L."/>
        </authorList>
    </citation>
    <scope>NUCLEOTIDE SEQUENCE</scope>
    <source>
        <strain evidence="3">10249 10 AB</strain>
    </source>
</reference>